<dbReference type="InterPro" id="IPR024079">
    <property type="entry name" value="MetalloPept_cat_dom_sf"/>
</dbReference>
<dbReference type="Proteomes" id="UP000799049">
    <property type="component" value="Unassembled WGS sequence"/>
</dbReference>
<name>A0A8K0AII3_ANDGO</name>
<sequence length="288" mass="32588">MDLCRALHPSQYLVLTRFLSQNTGLPLLPARKSRMSFVIPHDKTVCKTDDFSLTAAHRTLSVASKKYVWAGFKSLSVGVKFDISTAAFGSQYEIQQSIEKFASLWRTKSLVKDESSKIPSLAFNACSWENCNIRVCVVVGRTCGSYSVIGSEAKSDQHNRLPTMVLDYSESGPYGNLEWKRLVCHEFGHAYGLLHEHQSSSVPHNLQWNYATIASYCNWSVDKVKSNFDSVYDSNTYSLFDPHSVMLYSIPASWYSCASSKFSFEQRMNSEPSSRDIEGLIEAYDKWK</sequence>
<dbReference type="EMBL" id="VRVR01000045">
    <property type="protein sequence ID" value="KAF0852327.1"/>
    <property type="molecule type" value="Genomic_DNA"/>
</dbReference>
<evidence type="ECO:0000313" key="2">
    <source>
        <dbReference type="Proteomes" id="UP000799049"/>
    </source>
</evidence>
<organism evidence="1 2">
    <name type="scientific">Andalucia godoyi</name>
    <name type="common">Flagellate</name>
    <dbReference type="NCBI Taxonomy" id="505711"/>
    <lineage>
        <taxon>Eukaryota</taxon>
        <taxon>Discoba</taxon>
        <taxon>Jakobida</taxon>
        <taxon>Andalucina</taxon>
        <taxon>Andaluciidae</taxon>
        <taxon>Andalucia</taxon>
    </lineage>
</organism>
<dbReference type="SUPFAM" id="SSF55486">
    <property type="entry name" value="Metalloproteases ('zincins'), catalytic domain"/>
    <property type="match status" value="1"/>
</dbReference>
<evidence type="ECO:0000313" key="1">
    <source>
        <dbReference type="EMBL" id="KAF0852327.1"/>
    </source>
</evidence>
<keyword evidence="1" id="KW-0378">Hydrolase</keyword>
<reference evidence="1" key="1">
    <citation type="submission" date="2019-09" db="EMBL/GenBank/DDBJ databases">
        <title>The Mitochondrial Proteome of the Jakobid, Andalucia godoyi, a Protist With the Most Gene-Rich and Bacteria-Like Mitochondrial Genome.</title>
        <authorList>
            <person name="Gray M.W."/>
            <person name="Burger G."/>
            <person name="Derelle R."/>
            <person name="Klimes V."/>
            <person name="Leger M."/>
            <person name="Sarrasin M."/>
            <person name="Vlcek C."/>
            <person name="Roger A.J."/>
            <person name="Elias M."/>
            <person name="Lang B.F."/>
        </authorList>
    </citation>
    <scope>NUCLEOTIDE SEQUENCE</scope>
    <source>
        <strain evidence="1">And28</strain>
    </source>
</reference>
<accession>A0A8K0AII3</accession>
<protein>
    <submittedName>
        <fullName evidence="1">Mitochondrial ZnMc_MMP_like_3 domain-containing protein zinc-dependent metalloprotease</fullName>
    </submittedName>
</protein>
<dbReference type="OrthoDB" id="5945790at2759"/>
<keyword evidence="1" id="KW-0482">Metalloprotease</keyword>
<keyword evidence="1" id="KW-0645">Protease</keyword>
<dbReference type="Gene3D" id="3.40.390.10">
    <property type="entry name" value="Collagenase (Catalytic Domain)"/>
    <property type="match status" value="1"/>
</dbReference>
<dbReference type="AlphaFoldDB" id="A0A8K0AII3"/>
<proteinExistence type="predicted"/>
<comment type="caution">
    <text evidence="1">The sequence shown here is derived from an EMBL/GenBank/DDBJ whole genome shotgun (WGS) entry which is preliminary data.</text>
</comment>
<gene>
    <name evidence="1" type="ORF">ANDGO_01897</name>
</gene>
<keyword evidence="2" id="KW-1185">Reference proteome</keyword>
<dbReference type="GO" id="GO:0008237">
    <property type="term" value="F:metallopeptidase activity"/>
    <property type="evidence" value="ECO:0007669"/>
    <property type="project" value="UniProtKB-KW"/>
</dbReference>